<dbReference type="HOGENOM" id="CLU_133964_3_1_1"/>
<evidence type="ECO:0000256" key="1">
    <source>
        <dbReference type="ARBA" id="ARBA00004173"/>
    </source>
</evidence>
<evidence type="ECO:0000313" key="4">
    <source>
        <dbReference type="EnsemblMetazoa" id="tetur13g04090.1"/>
    </source>
</evidence>
<dbReference type="CDD" id="cd00926">
    <property type="entry name" value="Cyt_c_Oxidase_VIb"/>
    <property type="match status" value="1"/>
</dbReference>
<dbReference type="GO" id="GO:0045277">
    <property type="term" value="C:respiratory chain complex IV"/>
    <property type="evidence" value="ECO:0007669"/>
    <property type="project" value="InterPro"/>
</dbReference>
<dbReference type="InterPro" id="IPR048280">
    <property type="entry name" value="COX6B-like"/>
</dbReference>
<dbReference type="EnsemblMetazoa" id="tetur13g04090.1">
    <property type="protein sequence ID" value="tetur13g04090.1"/>
    <property type="gene ID" value="tetur13g04090"/>
</dbReference>
<comment type="subcellular location">
    <subcellularLocation>
        <location evidence="1">Mitochondrion</location>
    </subcellularLocation>
</comment>
<dbReference type="InterPro" id="IPR003213">
    <property type="entry name" value="Cyt_c_oxidase_su6B"/>
</dbReference>
<proteinExistence type="predicted"/>
<dbReference type="InterPro" id="IPR036549">
    <property type="entry name" value="CX6/COA6-like_sf"/>
</dbReference>
<gene>
    <name evidence="4" type="primary">107365011</name>
</gene>
<dbReference type="KEGG" id="tut:107365011"/>
<name>T1KKK8_TETUR</name>
<dbReference type="PANTHER" id="PTHR11387">
    <property type="entry name" value="CYTOCHROME C OXIDASE SUBUNIT 6B"/>
    <property type="match status" value="1"/>
</dbReference>
<evidence type="ECO:0000256" key="2">
    <source>
        <dbReference type="ARBA" id="ARBA00023128"/>
    </source>
</evidence>
<reference evidence="5" key="1">
    <citation type="submission" date="2011-08" db="EMBL/GenBank/DDBJ databases">
        <authorList>
            <person name="Rombauts S."/>
        </authorList>
    </citation>
    <scope>NUCLEOTIDE SEQUENCE</scope>
    <source>
        <strain evidence="5">London</strain>
    </source>
</reference>
<dbReference type="OrthoDB" id="1107506at2759"/>
<keyword evidence="3" id="KW-1015">Disulfide bond</keyword>
<dbReference type="OMA" id="VQRWNQQ"/>
<dbReference type="Gene3D" id="1.10.10.140">
    <property type="entry name" value="Cytochrome c oxidase, subunit VIb"/>
    <property type="match status" value="1"/>
</dbReference>
<evidence type="ECO:0000313" key="5">
    <source>
        <dbReference type="Proteomes" id="UP000015104"/>
    </source>
</evidence>
<dbReference type="EMBL" id="CAEY01000176">
    <property type="status" value="NOT_ANNOTATED_CDS"/>
    <property type="molecule type" value="Genomic_DNA"/>
</dbReference>
<dbReference type="eggNOG" id="KOG3057">
    <property type="taxonomic scope" value="Eukaryota"/>
</dbReference>
<dbReference type="AlphaFoldDB" id="T1KKK8"/>
<accession>T1KKK8</accession>
<keyword evidence="5" id="KW-1185">Reference proteome</keyword>
<sequence>MPTYEEKKEYIKKLLGPAKPDGRMARAAPPDPRFPNTNQALNCYQNYIDYHRCLKKKPGWEACEWYRDNYETLCPSQWHKKWDWQRKRGIFAGDI</sequence>
<dbReference type="GO" id="GO:0005739">
    <property type="term" value="C:mitochondrion"/>
    <property type="evidence" value="ECO:0007669"/>
    <property type="project" value="UniProtKB-SubCell"/>
</dbReference>
<dbReference type="Pfam" id="PF02297">
    <property type="entry name" value="COX6B"/>
    <property type="match status" value="1"/>
</dbReference>
<dbReference type="Proteomes" id="UP000015104">
    <property type="component" value="Unassembled WGS sequence"/>
</dbReference>
<dbReference type="STRING" id="32264.T1KKK8"/>
<dbReference type="PROSITE" id="PS51808">
    <property type="entry name" value="CHCH"/>
    <property type="match status" value="1"/>
</dbReference>
<evidence type="ECO:0008006" key="6">
    <source>
        <dbReference type="Google" id="ProtNLM"/>
    </source>
</evidence>
<evidence type="ECO:0000256" key="3">
    <source>
        <dbReference type="ARBA" id="ARBA00023157"/>
    </source>
</evidence>
<dbReference type="SUPFAM" id="SSF47694">
    <property type="entry name" value="Cytochrome c oxidase subunit h"/>
    <property type="match status" value="1"/>
</dbReference>
<organism evidence="4 5">
    <name type="scientific">Tetranychus urticae</name>
    <name type="common">Two-spotted spider mite</name>
    <dbReference type="NCBI Taxonomy" id="32264"/>
    <lineage>
        <taxon>Eukaryota</taxon>
        <taxon>Metazoa</taxon>
        <taxon>Ecdysozoa</taxon>
        <taxon>Arthropoda</taxon>
        <taxon>Chelicerata</taxon>
        <taxon>Arachnida</taxon>
        <taxon>Acari</taxon>
        <taxon>Acariformes</taxon>
        <taxon>Trombidiformes</taxon>
        <taxon>Prostigmata</taxon>
        <taxon>Eleutherengona</taxon>
        <taxon>Raphignathae</taxon>
        <taxon>Tetranychoidea</taxon>
        <taxon>Tetranychidae</taxon>
        <taxon>Tetranychus</taxon>
    </lineage>
</organism>
<reference evidence="4" key="2">
    <citation type="submission" date="2015-06" db="UniProtKB">
        <authorList>
            <consortium name="EnsemblMetazoa"/>
        </authorList>
    </citation>
    <scope>IDENTIFICATION</scope>
</reference>
<keyword evidence="2" id="KW-0496">Mitochondrion</keyword>
<protein>
    <recommendedName>
        <fullName evidence="6">Cytochrome c oxidase subunit</fullName>
    </recommendedName>
</protein>